<comment type="caution">
    <text evidence="2">The sequence shown here is derived from an EMBL/GenBank/DDBJ whole genome shotgun (WGS) entry which is preliminary data.</text>
</comment>
<evidence type="ECO:0000313" key="2">
    <source>
        <dbReference type="EMBL" id="KAJ3558273.1"/>
    </source>
</evidence>
<feature type="compositionally biased region" description="Basic and acidic residues" evidence="1">
    <location>
        <begin position="74"/>
        <end position="83"/>
    </location>
</feature>
<keyword evidence="3" id="KW-1185">Reference proteome</keyword>
<feature type="compositionally biased region" description="Basic and acidic residues" evidence="1">
    <location>
        <begin position="308"/>
        <end position="322"/>
    </location>
</feature>
<name>A0AAD5VJW2_9AGAR</name>
<dbReference type="EMBL" id="JANIEX010001407">
    <property type="protein sequence ID" value="KAJ3558273.1"/>
    <property type="molecule type" value="Genomic_DNA"/>
</dbReference>
<organism evidence="2 3">
    <name type="scientific">Leucocoprinus birnbaumii</name>
    <dbReference type="NCBI Taxonomy" id="56174"/>
    <lineage>
        <taxon>Eukaryota</taxon>
        <taxon>Fungi</taxon>
        <taxon>Dikarya</taxon>
        <taxon>Basidiomycota</taxon>
        <taxon>Agaricomycotina</taxon>
        <taxon>Agaricomycetes</taxon>
        <taxon>Agaricomycetidae</taxon>
        <taxon>Agaricales</taxon>
        <taxon>Agaricineae</taxon>
        <taxon>Agaricaceae</taxon>
        <taxon>Leucocoprinus</taxon>
    </lineage>
</organism>
<evidence type="ECO:0000256" key="1">
    <source>
        <dbReference type="SAM" id="MobiDB-lite"/>
    </source>
</evidence>
<gene>
    <name evidence="2" type="ORF">NP233_g11540</name>
</gene>
<reference evidence="2" key="1">
    <citation type="submission" date="2022-07" db="EMBL/GenBank/DDBJ databases">
        <title>Genome Sequence of Leucocoprinus birnbaumii.</title>
        <authorList>
            <person name="Buettner E."/>
        </authorList>
    </citation>
    <scope>NUCLEOTIDE SEQUENCE</scope>
    <source>
        <strain evidence="2">VT141</strain>
    </source>
</reference>
<sequence>MDPKLLKNEWQPILSLWRNHQHNLLVEHVASLIINHFGCHAPWFLNVQTAYSESNQTNSNPEDPIAIVNPNELSEPKAPKPEGPELLTTPYSQLLIILDYLKGLVEGNSPSSLTLSLELQAWIAQFLVEGLETQPLEEDKNSMSQYFSFPREKVTESRTLINSTPSPNNKIFVQSASATTDTKEHKLYLGFTGEEASKATTLPTSIGDIFSPGSPDNESLLAHTTEIDIVGEEVDATIIPSLDNKKMLTSPEEHDIFIAKSSDAIQKNAPVLERRKDARAIASSTDDKNLDPTNESPAPVAEFVAYESNKDKSNSEQKKTDGKLCMAAEST</sequence>
<proteinExistence type="predicted"/>
<feature type="region of interest" description="Disordered" evidence="1">
    <location>
        <begin position="282"/>
        <end position="331"/>
    </location>
</feature>
<dbReference type="AlphaFoldDB" id="A0AAD5VJW2"/>
<evidence type="ECO:0000313" key="3">
    <source>
        <dbReference type="Proteomes" id="UP001213000"/>
    </source>
</evidence>
<dbReference type="Proteomes" id="UP001213000">
    <property type="component" value="Unassembled WGS sequence"/>
</dbReference>
<feature type="region of interest" description="Disordered" evidence="1">
    <location>
        <begin position="54"/>
        <end position="85"/>
    </location>
</feature>
<protein>
    <submittedName>
        <fullName evidence="2">Uncharacterized protein</fullName>
    </submittedName>
</protein>
<accession>A0AAD5VJW2</accession>